<reference evidence="4 5" key="1">
    <citation type="submission" date="2016-07" db="EMBL/GenBank/DDBJ databases">
        <title>Pervasive Adenine N6-methylation of Active Genes in Fungi.</title>
        <authorList>
            <consortium name="DOE Joint Genome Institute"/>
            <person name="Mondo S.J."/>
            <person name="Dannebaum R.O."/>
            <person name="Kuo R.C."/>
            <person name="Labutti K."/>
            <person name="Haridas S."/>
            <person name="Kuo A."/>
            <person name="Salamov A."/>
            <person name="Ahrendt S.R."/>
            <person name="Lipzen A."/>
            <person name="Sullivan W."/>
            <person name="Andreopoulos W.B."/>
            <person name="Clum A."/>
            <person name="Lindquist E."/>
            <person name="Daum C."/>
            <person name="Ramamoorthy G.K."/>
            <person name="Gryganskyi A."/>
            <person name="Culley D."/>
            <person name="Magnuson J.K."/>
            <person name="James T.Y."/>
            <person name="O'Malley M.A."/>
            <person name="Stajich J.E."/>
            <person name="Spatafora J.W."/>
            <person name="Visel A."/>
            <person name="Grigoriev I.V."/>
        </authorList>
    </citation>
    <scope>NUCLEOTIDE SEQUENCE [LARGE SCALE GENOMIC DNA]</scope>
    <source>
        <strain evidence="4 5">NRRL 2496</strain>
    </source>
</reference>
<dbReference type="STRING" id="13706.A0A1X2H021"/>
<dbReference type="OMA" id="THSTIDF"/>
<evidence type="ECO:0000256" key="2">
    <source>
        <dbReference type="SAM" id="MobiDB-lite"/>
    </source>
</evidence>
<keyword evidence="1" id="KW-0479">Metal-binding</keyword>
<dbReference type="SUPFAM" id="SSF57756">
    <property type="entry name" value="Retrovirus zinc finger-like domains"/>
    <property type="match status" value="1"/>
</dbReference>
<dbReference type="Gene3D" id="3.60.10.10">
    <property type="entry name" value="Endonuclease/exonuclease/phosphatase"/>
    <property type="match status" value="1"/>
</dbReference>
<accession>A0A1X2H021</accession>
<dbReference type="InParanoid" id="A0A1X2H021"/>
<dbReference type="InterPro" id="IPR036691">
    <property type="entry name" value="Endo/exonu/phosph_ase_sf"/>
</dbReference>
<gene>
    <name evidence="4" type="ORF">BCR43DRAFT_519458</name>
</gene>
<evidence type="ECO:0000259" key="3">
    <source>
        <dbReference type="PROSITE" id="PS50158"/>
    </source>
</evidence>
<evidence type="ECO:0000313" key="4">
    <source>
        <dbReference type="EMBL" id="ORY88924.1"/>
    </source>
</evidence>
<sequence length="590" mass="65905">MASSAIQPNPPDPGSGTKSSQQSPASIAPRMLYSRVVQNHRDSLMHQASRPVVRDPTEPTKVGQDIYTRIWRPSGSPSSTLPSVYFDVSSRREPLAKVMSLLVRQYPKNRMVLTQREGPRVVVELFLIQAEITTALELGLTFADGTRIIPARSLHQTAQIVKVRLSQLPCTETDDELLSSLQFSLAPYGRVMDCGIYRDQNSGAYMSNGFAVLDRQPIPDQQPFSPLAHKVTWHLSEGYFLAKWSTMPLHCASCHEEGHHVRHCPHNPRNSPTCYVCHQKGHISYTCPDRSNNRGKRRKTAKPQPTSTGNATEAVRFAQRSAFSEEAHTEDGQPTQTSTPVTQQSHEPSVIPTSSPDATTGTDTPSPDGSVADGMDIVKEDALAEALDQLVIDITTETTDEPTFAPFYVLNIYAPATSPRLRRRFYATLLASPIFASPPSEDYHTRLIIGGDFNYNYHDRSRSVNAPAAWHSMLAEAFTDCITDTTISLPLPTFRRGDVTHSTIDFMFASSALRLSLRDAEVQYLERSWTDHALLSFHLDINNHTFGKGYWRGNPTFTRLKEFRRAFAQHLSHILPHVSSAPTAQLRWEQ</sequence>
<keyword evidence="1" id="KW-0862">Zinc</keyword>
<dbReference type="InterPro" id="IPR001878">
    <property type="entry name" value="Znf_CCHC"/>
</dbReference>
<dbReference type="PANTHER" id="PTHR23002">
    <property type="entry name" value="ZINC FINGER CCHC DOMAIN CONTAINING PROTEIN"/>
    <property type="match status" value="1"/>
</dbReference>
<dbReference type="AlphaFoldDB" id="A0A1X2H021"/>
<name>A0A1X2H021_SYNRA</name>
<proteinExistence type="predicted"/>
<evidence type="ECO:0000313" key="5">
    <source>
        <dbReference type="Proteomes" id="UP000242180"/>
    </source>
</evidence>
<feature type="compositionally biased region" description="Polar residues" evidence="2">
    <location>
        <begin position="351"/>
        <end position="367"/>
    </location>
</feature>
<dbReference type="GO" id="GO:0008270">
    <property type="term" value="F:zinc ion binding"/>
    <property type="evidence" value="ECO:0007669"/>
    <property type="project" value="UniProtKB-KW"/>
</dbReference>
<protein>
    <recommendedName>
        <fullName evidence="3">CCHC-type domain-containing protein</fullName>
    </recommendedName>
</protein>
<dbReference type="InterPro" id="IPR051714">
    <property type="entry name" value="Znf_CCHC_NABP"/>
</dbReference>
<dbReference type="PROSITE" id="PS50158">
    <property type="entry name" value="ZF_CCHC"/>
    <property type="match status" value="1"/>
</dbReference>
<comment type="caution">
    <text evidence="4">The sequence shown here is derived from an EMBL/GenBank/DDBJ whole genome shotgun (WGS) entry which is preliminary data.</text>
</comment>
<dbReference type="SUPFAM" id="SSF56219">
    <property type="entry name" value="DNase I-like"/>
    <property type="match status" value="1"/>
</dbReference>
<organism evidence="4 5">
    <name type="scientific">Syncephalastrum racemosum</name>
    <name type="common">Filamentous fungus</name>
    <dbReference type="NCBI Taxonomy" id="13706"/>
    <lineage>
        <taxon>Eukaryota</taxon>
        <taxon>Fungi</taxon>
        <taxon>Fungi incertae sedis</taxon>
        <taxon>Mucoromycota</taxon>
        <taxon>Mucoromycotina</taxon>
        <taxon>Mucoromycetes</taxon>
        <taxon>Mucorales</taxon>
        <taxon>Syncephalastraceae</taxon>
        <taxon>Syncephalastrum</taxon>
    </lineage>
</organism>
<dbReference type="InterPro" id="IPR036875">
    <property type="entry name" value="Znf_CCHC_sf"/>
</dbReference>
<keyword evidence="1" id="KW-0863">Zinc-finger</keyword>
<dbReference type="SMART" id="SM00343">
    <property type="entry name" value="ZnF_C2HC"/>
    <property type="match status" value="2"/>
</dbReference>
<feature type="region of interest" description="Disordered" evidence="2">
    <location>
        <begin position="286"/>
        <end position="373"/>
    </location>
</feature>
<feature type="domain" description="CCHC-type" evidence="3">
    <location>
        <begin position="274"/>
        <end position="289"/>
    </location>
</feature>
<feature type="compositionally biased region" description="Polar residues" evidence="2">
    <location>
        <begin position="16"/>
        <end position="25"/>
    </location>
</feature>
<dbReference type="GO" id="GO:0003676">
    <property type="term" value="F:nucleic acid binding"/>
    <property type="evidence" value="ECO:0007669"/>
    <property type="project" value="InterPro"/>
</dbReference>
<keyword evidence="5" id="KW-1185">Reference proteome</keyword>
<dbReference type="EMBL" id="MCGN01000023">
    <property type="protein sequence ID" value="ORY88924.1"/>
    <property type="molecule type" value="Genomic_DNA"/>
</dbReference>
<dbReference type="OrthoDB" id="2264205at2759"/>
<feature type="compositionally biased region" description="Low complexity" evidence="2">
    <location>
        <begin position="333"/>
        <end position="345"/>
    </location>
</feature>
<evidence type="ECO:0000256" key="1">
    <source>
        <dbReference type="PROSITE-ProRule" id="PRU00047"/>
    </source>
</evidence>
<feature type="region of interest" description="Disordered" evidence="2">
    <location>
        <begin position="1"/>
        <end position="25"/>
    </location>
</feature>
<dbReference type="Gene3D" id="4.10.60.10">
    <property type="entry name" value="Zinc finger, CCHC-type"/>
    <property type="match status" value="1"/>
</dbReference>
<dbReference type="Proteomes" id="UP000242180">
    <property type="component" value="Unassembled WGS sequence"/>
</dbReference>